<dbReference type="CDD" id="cd04618">
    <property type="entry name" value="CBS_euAMPK_gamma-like_repeat1"/>
    <property type="match status" value="1"/>
</dbReference>
<keyword evidence="2" id="KW-0677">Repeat</keyword>
<dbReference type="GO" id="GO:0016208">
    <property type="term" value="F:AMP binding"/>
    <property type="evidence" value="ECO:0000318"/>
    <property type="project" value="GO_Central"/>
</dbReference>
<accession>B3RT71</accession>
<dbReference type="GO" id="GO:0031588">
    <property type="term" value="C:nucleotide-activated protein kinase complex"/>
    <property type="evidence" value="ECO:0000318"/>
    <property type="project" value="GO_Central"/>
</dbReference>
<dbReference type="FunCoup" id="B3RT71">
    <property type="interactions" value="1792"/>
</dbReference>
<dbReference type="InterPro" id="IPR050511">
    <property type="entry name" value="AMPK_gamma/SDS23_families"/>
</dbReference>
<reference evidence="7 8" key="1">
    <citation type="journal article" date="2008" name="Nature">
        <title>The Trichoplax genome and the nature of placozoans.</title>
        <authorList>
            <person name="Srivastava M."/>
            <person name="Begovic E."/>
            <person name="Chapman J."/>
            <person name="Putnam N.H."/>
            <person name="Hellsten U."/>
            <person name="Kawashima T."/>
            <person name="Kuo A."/>
            <person name="Mitros T."/>
            <person name="Salamov A."/>
            <person name="Carpenter M.L."/>
            <person name="Signorovitch A.Y."/>
            <person name="Moreno M.A."/>
            <person name="Kamm K."/>
            <person name="Grimwood J."/>
            <person name="Schmutz J."/>
            <person name="Shapiro H."/>
            <person name="Grigoriev I.V."/>
            <person name="Buss L.W."/>
            <person name="Schierwater B."/>
            <person name="Dellaporta S.L."/>
            <person name="Rokhsar D.S."/>
        </authorList>
    </citation>
    <scope>NUCLEOTIDE SEQUENCE [LARGE SCALE GENOMIC DNA]</scope>
    <source>
        <strain evidence="7 8">Grell-BS-1999</strain>
    </source>
</reference>
<feature type="domain" description="CBS" evidence="6">
    <location>
        <begin position="15"/>
        <end position="74"/>
    </location>
</feature>
<dbReference type="SUPFAM" id="SSF54631">
    <property type="entry name" value="CBS-domain pair"/>
    <property type="match status" value="2"/>
</dbReference>
<dbReference type="GO" id="GO:0043609">
    <property type="term" value="P:regulation of carbon utilization"/>
    <property type="evidence" value="ECO:0000318"/>
    <property type="project" value="GO_Central"/>
</dbReference>
<dbReference type="GO" id="GO:0005737">
    <property type="term" value="C:cytoplasm"/>
    <property type="evidence" value="ECO:0000318"/>
    <property type="project" value="GO_Central"/>
</dbReference>
<dbReference type="GeneID" id="6752382"/>
<comment type="similarity">
    <text evidence="1">Belongs to the 5'-AMP-activated protein kinase gamma subunit family.</text>
</comment>
<dbReference type="CDD" id="cd04641">
    <property type="entry name" value="CBS_euAMPK_gamma-like_repeat2"/>
    <property type="match status" value="1"/>
</dbReference>
<evidence type="ECO:0000256" key="1">
    <source>
        <dbReference type="ARBA" id="ARBA00006750"/>
    </source>
</evidence>
<keyword evidence="3 5" id="KW-0129">CBS domain</keyword>
<dbReference type="EMBL" id="DS985243">
    <property type="protein sequence ID" value="EDV27173.1"/>
    <property type="molecule type" value="Genomic_DNA"/>
</dbReference>
<dbReference type="PROSITE" id="PS51371">
    <property type="entry name" value="CBS"/>
    <property type="match status" value="3"/>
</dbReference>
<gene>
    <name evidence="7" type="ORF">TRIADDRAFT_50086</name>
</gene>
<name>B3RT71_TRIAD</name>
<dbReference type="SMART" id="SM00116">
    <property type="entry name" value="CBS"/>
    <property type="match status" value="4"/>
</dbReference>
<dbReference type="GO" id="GO:0005634">
    <property type="term" value="C:nucleus"/>
    <property type="evidence" value="ECO:0000318"/>
    <property type="project" value="GO_Central"/>
</dbReference>
<evidence type="ECO:0000313" key="7">
    <source>
        <dbReference type="EMBL" id="EDV27173.1"/>
    </source>
</evidence>
<comment type="subunit">
    <text evidence="4">AMPK is a heterotrimer of an alpha catalytic subunit (PRKAA1 or PRKAA2), a beta (PRKAB1 or PRKAB2) and a gamma non-catalytic subunits (PRKAG1, PRKAG2 or PRKAG3). Interacts with FNIP1 and FNIP2.</text>
</comment>
<feature type="domain" description="CBS" evidence="6">
    <location>
        <begin position="228"/>
        <end position="287"/>
    </location>
</feature>
<dbReference type="Gene3D" id="3.10.580.10">
    <property type="entry name" value="CBS-domain"/>
    <property type="match status" value="2"/>
</dbReference>
<dbReference type="Proteomes" id="UP000009022">
    <property type="component" value="Unassembled WGS sequence"/>
</dbReference>
<dbReference type="KEGG" id="tad:TRIADDRAFT_50086"/>
<evidence type="ECO:0000256" key="4">
    <source>
        <dbReference type="ARBA" id="ARBA00025878"/>
    </source>
</evidence>
<dbReference type="OMA" id="TASIHPF"/>
<dbReference type="OrthoDB" id="449052at2759"/>
<sequence length="291" mass="33326">MRFLKSVKCEELIPPSSKIVTLDTKLSMKKAFFALVANEIRSAPLWSSSEQRFVGMLTVTDFIEILRHYYKSPLIQITELEDHRIETWKSTNRPCLYEAVKYLTTHKIHRLPIIDETTGAVLYIITHKRLIRFLYLHFPDMGFPSYMSQTVEELRIGTYENVAMVSPDTPLIVAHNIIMERRISALPIVNEAGKVMDIYAKFDALNLAEGRSYNNLDVTVRQALEKRSSTLEGVIVCYPNETLSAVINKLVEKQVHRLIVVDSQQHCMGIISLSDLMKFLVLRSSGTNFLC</sequence>
<dbReference type="GO" id="GO:0006110">
    <property type="term" value="P:regulation of glycolytic process"/>
    <property type="evidence" value="ECO:0000318"/>
    <property type="project" value="GO_Central"/>
</dbReference>
<dbReference type="PhylomeDB" id="B3RT71"/>
<dbReference type="GO" id="GO:0045722">
    <property type="term" value="P:positive regulation of gluconeogenesis"/>
    <property type="evidence" value="ECO:0000318"/>
    <property type="project" value="GO_Central"/>
</dbReference>
<keyword evidence="8" id="KW-1185">Reference proteome</keyword>
<evidence type="ECO:0000256" key="2">
    <source>
        <dbReference type="ARBA" id="ARBA00022737"/>
    </source>
</evidence>
<dbReference type="GO" id="GO:0019887">
    <property type="term" value="F:protein kinase regulator activity"/>
    <property type="evidence" value="ECO:0000318"/>
    <property type="project" value="GO_Central"/>
</dbReference>
<dbReference type="STRING" id="10228.B3RT71"/>
<dbReference type="eggNOG" id="KOG1764">
    <property type="taxonomic scope" value="Eukaryota"/>
</dbReference>
<evidence type="ECO:0000256" key="3">
    <source>
        <dbReference type="ARBA" id="ARBA00023122"/>
    </source>
</evidence>
<dbReference type="HOGENOM" id="CLU_021740_3_0_1"/>
<organism evidence="7 8">
    <name type="scientific">Trichoplax adhaerens</name>
    <name type="common">Trichoplax reptans</name>
    <dbReference type="NCBI Taxonomy" id="10228"/>
    <lineage>
        <taxon>Eukaryota</taxon>
        <taxon>Metazoa</taxon>
        <taxon>Placozoa</taxon>
        <taxon>Uniplacotomia</taxon>
        <taxon>Trichoplacea</taxon>
        <taxon>Trichoplacidae</taxon>
        <taxon>Trichoplax</taxon>
    </lineage>
</organism>
<dbReference type="RefSeq" id="XP_002111169.1">
    <property type="nucleotide sequence ID" value="XM_002111133.1"/>
</dbReference>
<proteinExistence type="inferred from homology"/>
<dbReference type="PANTHER" id="PTHR13780">
    <property type="entry name" value="AMP-ACTIVATED PROTEIN KINASE, GAMMA REGULATORY SUBUNIT"/>
    <property type="match status" value="1"/>
</dbReference>
<dbReference type="Pfam" id="PF00571">
    <property type="entry name" value="CBS"/>
    <property type="match status" value="4"/>
</dbReference>
<evidence type="ECO:0000256" key="5">
    <source>
        <dbReference type="PROSITE-ProRule" id="PRU00703"/>
    </source>
</evidence>
<feature type="domain" description="CBS" evidence="6">
    <location>
        <begin position="156"/>
        <end position="218"/>
    </location>
</feature>
<evidence type="ECO:0000259" key="6">
    <source>
        <dbReference type="PROSITE" id="PS51371"/>
    </source>
</evidence>
<dbReference type="InParanoid" id="B3RT71"/>
<dbReference type="InterPro" id="IPR046342">
    <property type="entry name" value="CBS_dom_sf"/>
</dbReference>
<dbReference type="InterPro" id="IPR000644">
    <property type="entry name" value="CBS_dom"/>
</dbReference>
<dbReference type="PANTHER" id="PTHR13780:SF35">
    <property type="entry name" value="LD22662P"/>
    <property type="match status" value="1"/>
</dbReference>
<dbReference type="AlphaFoldDB" id="B3RT71"/>
<dbReference type="GO" id="GO:0019901">
    <property type="term" value="F:protein kinase binding"/>
    <property type="evidence" value="ECO:0000318"/>
    <property type="project" value="GO_Central"/>
</dbReference>
<protein>
    <recommendedName>
        <fullName evidence="6">CBS domain-containing protein</fullName>
    </recommendedName>
</protein>
<dbReference type="GO" id="GO:0042149">
    <property type="term" value="P:cellular response to glucose starvation"/>
    <property type="evidence" value="ECO:0000318"/>
    <property type="project" value="GO_Central"/>
</dbReference>
<dbReference type="CTD" id="6752382"/>
<evidence type="ECO:0000313" key="8">
    <source>
        <dbReference type="Proteomes" id="UP000009022"/>
    </source>
</evidence>